<keyword evidence="4" id="KW-0813">Transport</keyword>
<keyword evidence="6" id="KW-0963">Cytoplasm</keyword>
<evidence type="ECO:0000256" key="10">
    <source>
        <dbReference type="ARBA" id="ARBA00023069"/>
    </source>
</evidence>
<sequence length="239" mass="25247">CFPSGLLGGPPKRQALCTCSGAPSLSPLAGLLERPVLPPQAAVDVVGYKVFVSGRSGVGKTALVAQVSGAEVPSAHQETPGIQTTTVFWPAKLRESGRALFFRFSFWDCGEAALKRFDHILPSCLEKADAVLLLFSFADRASFEDLPRQANRVAAAAAASQSSGRAPLQMVVGTKFDQFAHSDVTEGDLSALGHSVLRVKSLAGRRAGLSEVAPLLNGLAEHLWRQDQADAGLLPLDTE</sequence>
<evidence type="ECO:0000256" key="13">
    <source>
        <dbReference type="ARBA" id="ARBA00023273"/>
    </source>
</evidence>
<dbReference type="GO" id="GO:0030030">
    <property type="term" value="P:cell projection organization"/>
    <property type="evidence" value="ECO:0007669"/>
    <property type="project" value="UniProtKB-KW"/>
</dbReference>
<keyword evidence="9" id="KW-0653">Protein transport</keyword>
<dbReference type="InterPro" id="IPR039677">
    <property type="entry name" value="RSG1"/>
</dbReference>
<dbReference type="SUPFAM" id="SSF52540">
    <property type="entry name" value="P-loop containing nucleoside triphosphate hydrolases"/>
    <property type="match status" value="1"/>
</dbReference>
<evidence type="ECO:0000256" key="1">
    <source>
        <dbReference type="ARBA" id="ARBA00004120"/>
    </source>
</evidence>
<comment type="similarity">
    <text evidence="2">Belongs to the small GTPase superfamily. Rab family.</text>
</comment>
<keyword evidence="12" id="KW-0206">Cytoskeleton</keyword>
<name>H9G3N2_ANOCA</name>
<evidence type="ECO:0000256" key="7">
    <source>
        <dbReference type="ARBA" id="ARBA00022741"/>
    </source>
</evidence>
<evidence type="ECO:0000256" key="12">
    <source>
        <dbReference type="ARBA" id="ARBA00023212"/>
    </source>
</evidence>
<evidence type="ECO:0000256" key="2">
    <source>
        <dbReference type="ARBA" id="ARBA00006270"/>
    </source>
</evidence>
<accession>H9G3N2</accession>
<dbReference type="Bgee" id="ENSACAG00000000435">
    <property type="expression patterns" value="Expressed in ovary and 10 other cell types or tissues"/>
</dbReference>
<dbReference type="InParanoid" id="H9G3N2"/>
<evidence type="ECO:0000313" key="15">
    <source>
        <dbReference type="Ensembl" id="ENSACAP00000000370.4"/>
    </source>
</evidence>
<keyword evidence="16" id="KW-1185">Reference proteome</keyword>
<dbReference type="GO" id="GO:0006887">
    <property type="term" value="P:exocytosis"/>
    <property type="evidence" value="ECO:0007669"/>
    <property type="project" value="UniProtKB-KW"/>
</dbReference>
<dbReference type="PANTHER" id="PTHR14983">
    <property type="entry name" value="CILIOGENESIS AND PLANAR POLARITY EFFECTOR 2"/>
    <property type="match status" value="1"/>
</dbReference>
<dbReference type="HOGENOM" id="CLU_094613_0_0_1"/>
<dbReference type="Pfam" id="PF00071">
    <property type="entry name" value="Ras"/>
    <property type="match status" value="1"/>
</dbReference>
<dbReference type="Ensembl" id="ENSACAT00000000385.4">
    <property type="protein sequence ID" value="ENSACAP00000000370.4"/>
    <property type="gene ID" value="ENSACAG00000000435.4"/>
</dbReference>
<dbReference type="STRING" id="28377.ENSACAP00000000370"/>
<dbReference type="GO" id="GO:0003924">
    <property type="term" value="F:GTPase activity"/>
    <property type="evidence" value="ECO:0007669"/>
    <property type="project" value="InterPro"/>
</dbReference>
<keyword evidence="10" id="KW-0969">Cilium</keyword>
<reference evidence="15" key="2">
    <citation type="submission" date="2025-08" db="UniProtKB">
        <authorList>
            <consortium name="Ensembl"/>
        </authorList>
    </citation>
    <scope>IDENTIFICATION</scope>
</reference>
<evidence type="ECO:0000256" key="5">
    <source>
        <dbReference type="ARBA" id="ARBA00022483"/>
    </source>
</evidence>
<keyword evidence="11" id="KW-0342">GTP-binding</keyword>
<proteinExistence type="inferred from homology"/>
<dbReference type="InterPro" id="IPR027417">
    <property type="entry name" value="P-loop_NTPase"/>
</dbReference>
<dbReference type="Gene3D" id="3.40.50.300">
    <property type="entry name" value="P-loop containing nucleotide triphosphate hydrolases"/>
    <property type="match status" value="1"/>
</dbReference>
<protein>
    <recommendedName>
        <fullName evidence="3">Ciliogenesis and planar polarity effector 2</fullName>
    </recommendedName>
    <alternativeName>
        <fullName evidence="14">REM2- and Rab-like small GTPase 1</fullName>
    </alternativeName>
</protein>
<dbReference type="Proteomes" id="UP000001646">
    <property type="component" value="Unplaced"/>
</dbReference>
<evidence type="ECO:0000256" key="3">
    <source>
        <dbReference type="ARBA" id="ARBA00021423"/>
    </source>
</evidence>
<dbReference type="PANTHER" id="PTHR14983:SF1">
    <property type="entry name" value="CILIOGENESIS AND PLANAR POLARITY EFFECTOR 2"/>
    <property type="match status" value="1"/>
</dbReference>
<evidence type="ECO:0000256" key="9">
    <source>
        <dbReference type="ARBA" id="ARBA00022927"/>
    </source>
</evidence>
<keyword evidence="8" id="KW-0970">Cilium biogenesis/degradation</keyword>
<evidence type="ECO:0000256" key="14">
    <source>
        <dbReference type="ARBA" id="ARBA00030243"/>
    </source>
</evidence>
<evidence type="ECO:0000256" key="8">
    <source>
        <dbReference type="ARBA" id="ARBA00022794"/>
    </source>
</evidence>
<evidence type="ECO:0000256" key="6">
    <source>
        <dbReference type="ARBA" id="ARBA00022490"/>
    </source>
</evidence>
<reference evidence="15" key="1">
    <citation type="submission" date="2009-12" db="EMBL/GenBank/DDBJ databases">
        <title>The Genome Sequence of Anolis carolinensis (Green Anole Lizard).</title>
        <authorList>
            <consortium name="The Genome Sequencing Platform"/>
            <person name="Di Palma F."/>
            <person name="Alfoldi J."/>
            <person name="Heiman D."/>
            <person name="Young S."/>
            <person name="Grabherr M."/>
            <person name="Johnson J."/>
            <person name="Lander E.S."/>
            <person name="Lindblad-Toh K."/>
        </authorList>
    </citation>
    <scope>NUCLEOTIDE SEQUENCE [LARGE SCALE GENOMIC DNA]</scope>
    <source>
        <strain evidence="15">JBL SC #1</strain>
    </source>
</reference>
<dbReference type="eggNOG" id="KOG0395">
    <property type="taxonomic scope" value="Eukaryota"/>
</dbReference>
<comment type="subcellular location">
    <subcellularLocation>
        <location evidence="1">Cytoplasm</location>
        <location evidence="1">Cytoskeleton</location>
        <location evidence="1">Cilium basal body</location>
    </subcellularLocation>
</comment>
<dbReference type="InterPro" id="IPR001806">
    <property type="entry name" value="Small_GTPase"/>
</dbReference>
<dbReference type="AlphaFoldDB" id="H9G3N2"/>
<dbReference type="GO" id="GO:0005525">
    <property type="term" value="F:GTP binding"/>
    <property type="evidence" value="ECO:0007669"/>
    <property type="project" value="UniProtKB-KW"/>
</dbReference>
<evidence type="ECO:0000313" key="16">
    <source>
        <dbReference type="Proteomes" id="UP000001646"/>
    </source>
</evidence>
<organism evidence="15 16">
    <name type="scientific">Anolis carolinensis</name>
    <name type="common">Green anole</name>
    <name type="synonym">American chameleon</name>
    <dbReference type="NCBI Taxonomy" id="28377"/>
    <lineage>
        <taxon>Eukaryota</taxon>
        <taxon>Metazoa</taxon>
        <taxon>Chordata</taxon>
        <taxon>Craniata</taxon>
        <taxon>Vertebrata</taxon>
        <taxon>Euteleostomi</taxon>
        <taxon>Lepidosauria</taxon>
        <taxon>Squamata</taxon>
        <taxon>Bifurcata</taxon>
        <taxon>Unidentata</taxon>
        <taxon>Episquamata</taxon>
        <taxon>Toxicofera</taxon>
        <taxon>Iguania</taxon>
        <taxon>Dactyloidae</taxon>
        <taxon>Anolis</taxon>
    </lineage>
</organism>
<evidence type="ECO:0000256" key="11">
    <source>
        <dbReference type="ARBA" id="ARBA00023134"/>
    </source>
</evidence>
<reference evidence="15" key="3">
    <citation type="submission" date="2025-09" db="UniProtKB">
        <authorList>
            <consortium name="Ensembl"/>
        </authorList>
    </citation>
    <scope>IDENTIFICATION</scope>
</reference>
<keyword evidence="5" id="KW-0268">Exocytosis</keyword>
<evidence type="ECO:0000256" key="4">
    <source>
        <dbReference type="ARBA" id="ARBA00022448"/>
    </source>
</evidence>
<keyword evidence="13" id="KW-0966">Cell projection</keyword>
<dbReference type="CDD" id="cd00882">
    <property type="entry name" value="Ras_like_GTPase"/>
    <property type="match status" value="1"/>
</dbReference>
<dbReference type="GeneTree" id="ENSGT00390000006521"/>
<dbReference type="GO" id="GO:0015031">
    <property type="term" value="P:protein transport"/>
    <property type="evidence" value="ECO:0007669"/>
    <property type="project" value="UniProtKB-KW"/>
</dbReference>
<keyword evidence="7" id="KW-0547">Nucleotide-binding</keyword>